<organism evidence="1">
    <name type="scientific">marine sediment metagenome</name>
    <dbReference type="NCBI Taxonomy" id="412755"/>
    <lineage>
        <taxon>unclassified sequences</taxon>
        <taxon>metagenomes</taxon>
        <taxon>ecological metagenomes</taxon>
    </lineage>
</organism>
<sequence length="72" mass="8591">MSRVEQIECVIVDVVGRLSERHERIWPWMVGAQLDFYRCEQTLRRDMSRMARTGKLARIGIRKGYWPVGRLQ</sequence>
<proteinExistence type="predicted"/>
<protein>
    <recommendedName>
        <fullName evidence="2">HTH deoR-type domain-containing protein</fullName>
    </recommendedName>
</protein>
<name>A0A0F8ZNV8_9ZZZZ</name>
<gene>
    <name evidence="1" type="ORF">LCGC14_2671640</name>
</gene>
<accession>A0A0F8ZNV8</accession>
<dbReference type="EMBL" id="LAZR01046862">
    <property type="protein sequence ID" value="KKK95552.1"/>
    <property type="molecule type" value="Genomic_DNA"/>
</dbReference>
<dbReference type="AlphaFoldDB" id="A0A0F8ZNV8"/>
<reference evidence="1" key="1">
    <citation type="journal article" date="2015" name="Nature">
        <title>Complex archaea that bridge the gap between prokaryotes and eukaryotes.</title>
        <authorList>
            <person name="Spang A."/>
            <person name="Saw J.H."/>
            <person name="Jorgensen S.L."/>
            <person name="Zaremba-Niedzwiedzka K."/>
            <person name="Martijn J."/>
            <person name="Lind A.E."/>
            <person name="van Eijk R."/>
            <person name="Schleper C."/>
            <person name="Guy L."/>
            <person name="Ettema T.J."/>
        </authorList>
    </citation>
    <scope>NUCLEOTIDE SEQUENCE</scope>
</reference>
<evidence type="ECO:0008006" key="2">
    <source>
        <dbReference type="Google" id="ProtNLM"/>
    </source>
</evidence>
<evidence type="ECO:0000313" key="1">
    <source>
        <dbReference type="EMBL" id="KKK95552.1"/>
    </source>
</evidence>
<comment type="caution">
    <text evidence="1">The sequence shown here is derived from an EMBL/GenBank/DDBJ whole genome shotgun (WGS) entry which is preliminary data.</text>
</comment>